<accession>K1SGQ8</accession>
<dbReference type="AlphaFoldDB" id="K1SGQ8"/>
<name>K1SGQ8_9ZZZZ</name>
<feature type="non-terminal residue" evidence="2">
    <location>
        <position position="1"/>
    </location>
</feature>
<evidence type="ECO:0000256" key="1">
    <source>
        <dbReference type="SAM" id="MobiDB-lite"/>
    </source>
</evidence>
<gene>
    <name evidence="2" type="ORF">LEA_16643</name>
</gene>
<evidence type="ECO:0000313" key="2">
    <source>
        <dbReference type="EMBL" id="EKC52915.1"/>
    </source>
</evidence>
<sequence>LIELDLDEATTWLFPPTAEDEPLHGEVELTTRNYRGHTVRRAYGFTLGEVAPNHIGRVRTTAVHPDDESATAFVTERTFERFGLERILQDDEPKEVYTDAAQRTFNTAAPLQVSVTDDGRLHVRFYSPREVTGLLIRARIPSVGSEFFDLAYFDRVPPFADFYGELPMSTRKTFCRTESGRIVEVDPVPASEWADAEFRLESDDPFWTKLEAIEHGWTIGFDLYGGRSRTGRRRAGRQLDGNPPGPLPRG</sequence>
<dbReference type="EMBL" id="AJWY01011381">
    <property type="protein sequence ID" value="EKC52915.1"/>
    <property type="molecule type" value="Genomic_DNA"/>
</dbReference>
<reference evidence="2" key="1">
    <citation type="journal article" date="2013" name="Environ. Microbiol.">
        <title>Microbiota from the distal guts of lean and obese adolescents exhibit partial functional redundancy besides clear differences in community structure.</title>
        <authorList>
            <person name="Ferrer M."/>
            <person name="Ruiz A."/>
            <person name="Lanza F."/>
            <person name="Haange S.B."/>
            <person name="Oberbach A."/>
            <person name="Till H."/>
            <person name="Bargiela R."/>
            <person name="Campoy C."/>
            <person name="Segura M.T."/>
            <person name="Richter M."/>
            <person name="von Bergen M."/>
            <person name="Seifert J."/>
            <person name="Suarez A."/>
        </authorList>
    </citation>
    <scope>NUCLEOTIDE SEQUENCE</scope>
</reference>
<feature type="region of interest" description="Disordered" evidence="1">
    <location>
        <begin position="231"/>
        <end position="250"/>
    </location>
</feature>
<comment type="caution">
    <text evidence="2">The sequence shown here is derived from an EMBL/GenBank/DDBJ whole genome shotgun (WGS) entry which is preliminary data.</text>
</comment>
<feature type="non-terminal residue" evidence="2">
    <location>
        <position position="250"/>
    </location>
</feature>
<protein>
    <submittedName>
        <fullName evidence="2">Uncharacterized protein</fullName>
    </submittedName>
</protein>
<organism evidence="2">
    <name type="scientific">human gut metagenome</name>
    <dbReference type="NCBI Taxonomy" id="408170"/>
    <lineage>
        <taxon>unclassified sequences</taxon>
        <taxon>metagenomes</taxon>
        <taxon>organismal metagenomes</taxon>
    </lineage>
</organism>
<proteinExistence type="predicted"/>